<dbReference type="InterPro" id="IPR037055">
    <property type="entry name" value="MHC_I-like_Ag-recog_sf"/>
</dbReference>
<dbReference type="InterPro" id="IPR011162">
    <property type="entry name" value="MHC_I/II-like_Ag-recog"/>
</dbReference>
<dbReference type="Gene3D" id="2.60.40.10">
    <property type="entry name" value="Immunoglobulins"/>
    <property type="match status" value="1"/>
</dbReference>
<dbReference type="PROSITE" id="PS00262">
    <property type="entry name" value="INSULIN"/>
    <property type="match status" value="1"/>
</dbReference>
<dbReference type="PANTHER" id="PTHR16675:SF191">
    <property type="entry name" value="CLASS I HISTOCOMPATIBILITY ANTIGEN, F10 ALPHA CHAIN-LIKE-RELATED"/>
    <property type="match status" value="1"/>
</dbReference>
<dbReference type="SUPFAM" id="SSF54452">
    <property type="entry name" value="MHC antigen-recognition domain"/>
    <property type="match status" value="1"/>
</dbReference>
<keyword evidence="4" id="KW-1185">Reference proteome</keyword>
<evidence type="ECO:0000313" key="3">
    <source>
        <dbReference type="EMBL" id="KAL2083554.1"/>
    </source>
</evidence>
<dbReference type="InterPro" id="IPR022353">
    <property type="entry name" value="Insulin_CS"/>
</dbReference>
<dbReference type="Pfam" id="PF07654">
    <property type="entry name" value="C1-set"/>
    <property type="match status" value="1"/>
</dbReference>
<dbReference type="Gene3D" id="3.30.500.10">
    <property type="entry name" value="MHC class I-like antigen recognition-like"/>
    <property type="match status" value="1"/>
</dbReference>
<dbReference type="SMART" id="SM00407">
    <property type="entry name" value="IGc1"/>
    <property type="match status" value="1"/>
</dbReference>
<dbReference type="InterPro" id="IPR036179">
    <property type="entry name" value="Ig-like_dom_sf"/>
</dbReference>
<gene>
    <name evidence="3" type="ORF">ACEWY4_021327</name>
</gene>
<name>A0ABD1J8R1_9TELE</name>
<accession>A0ABD1J8R1</accession>
<sequence length="313" mass="35487">MSEYRIGPAISALIIIPCCNRTCTKQYLQKICTYFLLDSHSLWIHSTFIIGDTPFPDFSAVVMLDDIQLAYYDSNIKKLIYTQSGPESECMRQEDASLLFRDQREYVMFLFTKHKLNLTRGIHIQQRLFSCELHDNDIPGQLRGWHAFNGDSISEIQFSIHRSALQAEGVWSAGQCLVDGNTLESLYASVYSPLCIKTLKNCLNIWENYLKRKVKPNIRLLQKTLPDSGGAKVTCLATGFYPRHINLTLLRNGKPVSDLQITGGELLPNGDGTYQIKKILEVSAEELLQKHHYSCTAEHLSLDNLGNFMSSTL</sequence>
<dbReference type="PANTHER" id="PTHR16675">
    <property type="entry name" value="MHC CLASS I-RELATED"/>
    <property type="match status" value="1"/>
</dbReference>
<evidence type="ECO:0000313" key="4">
    <source>
        <dbReference type="Proteomes" id="UP001591681"/>
    </source>
</evidence>
<feature type="domain" description="Ig-like" evidence="2">
    <location>
        <begin position="216"/>
        <end position="313"/>
    </location>
</feature>
<dbReference type="InterPro" id="IPR003597">
    <property type="entry name" value="Ig_C1-set"/>
</dbReference>
<dbReference type="AlphaFoldDB" id="A0ABD1J8R1"/>
<evidence type="ECO:0000259" key="2">
    <source>
        <dbReference type="PROSITE" id="PS50835"/>
    </source>
</evidence>
<proteinExistence type="predicted"/>
<dbReference type="PROSITE" id="PS50835">
    <property type="entry name" value="IG_LIKE"/>
    <property type="match status" value="1"/>
</dbReference>
<dbReference type="SUPFAM" id="SSF48726">
    <property type="entry name" value="Immunoglobulin"/>
    <property type="match status" value="1"/>
</dbReference>
<dbReference type="InterPro" id="IPR007110">
    <property type="entry name" value="Ig-like_dom"/>
</dbReference>
<keyword evidence="1" id="KW-0325">Glycoprotein</keyword>
<dbReference type="EMBL" id="JBHFQA010000018">
    <property type="protein sequence ID" value="KAL2083554.1"/>
    <property type="molecule type" value="Genomic_DNA"/>
</dbReference>
<evidence type="ECO:0000256" key="1">
    <source>
        <dbReference type="ARBA" id="ARBA00023180"/>
    </source>
</evidence>
<reference evidence="3 4" key="1">
    <citation type="submission" date="2024-09" db="EMBL/GenBank/DDBJ databases">
        <title>A chromosome-level genome assembly of Gray's grenadier anchovy, Coilia grayii.</title>
        <authorList>
            <person name="Fu Z."/>
        </authorList>
    </citation>
    <scope>NUCLEOTIDE SEQUENCE [LARGE SCALE GENOMIC DNA]</scope>
    <source>
        <strain evidence="3">G4</strain>
        <tissue evidence="3">Muscle</tissue>
    </source>
</reference>
<dbReference type="Proteomes" id="UP001591681">
    <property type="component" value="Unassembled WGS sequence"/>
</dbReference>
<comment type="caution">
    <text evidence="3">The sequence shown here is derived from an EMBL/GenBank/DDBJ whole genome shotgun (WGS) entry which is preliminary data.</text>
</comment>
<organism evidence="3 4">
    <name type="scientific">Coilia grayii</name>
    <name type="common">Gray's grenadier anchovy</name>
    <dbReference type="NCBI Taxonomy" id="363190"/>
    <lineage>
        <taxon>Eukaryota</taxon>
        <taxon>Metazoa</taxon>
        <taxon>Chordata</taxon>
        <taxon>Craniata</taxon>
        <taxon>Vertebrata</taxon>
        <taxon>Euteleostomi</taxon>
        <taxon>Actinopterygii</taxon>
        <taxon>Neopterygii</taxon>
        <taxon>Teleostei</taxon>
        <taxon>Clupei</taxon>
        <taxon>Clupeiformes</taxon>
        <taxon>Clupeoidei</taxon>
        <taxon>Engraulidae</taxon>
        <taxon>Coilinae</taxon>
        <taxon>Coilia</taxon>
    </lineage>
</organism>
<protein>
    <recommendedName>
        <fullName evidence="2">Ig-like domain-containing protein</fullName>
    </recommendedName>
</protein>
<dbReference type="InterPro" id="IPR013783">
    <property type="entry name" value="Ig-like_fold"/>
</dbReference>
<dbReference type="InterPro" id="IPR050208">
    <property type="entry name" value="MHC_class-I_related"/>
</dbReference>